<comment type="caution">
    <text evidence="2">The sequence shown here is derived from an EMBL/GenBank/DDBJ whole genome shotgun (WGS) entry which is preliminary data.</text>
</comment>
<evidence type="ECO:0000256" key="1">
    <source>
        <dbReference type="SAM" id="Phobius"/>
    </source>
</evidence>
<keyword evidence="3" id="KW-1185">Reference proteome</keyword>
<feature type="transmembrane region" description="Helical" evidence="1">
    <location>
        <begin position="196"/>
        <end position="213"/>
    </location>
</feature>
<keyword evidence="1" id="KW-0812">Transmembrane</keyword>
<organism evidence="2 3">
    <name type="scientific">Leishmania lindenbergi</name>
    <dbReference type="NCBI Taxonomy" id="651832"/>
    <lineage>
        <taxon>Eukaryota</taxon>
        <taxon>Discoba</taxon>
        <taxon>Euglenozoa</taxon>
        <taxon>Kinetoplastea</taxon>
        <taxon>Metakinetoplastina</taxon>
        <taxon>Trypanosomatida</taxon>
        <taxon>Trypanosomatidae</taxon>
        <taxon>Leishmaniinae</taxon>
        <taxon>Leishmania</taxon>
    </lineage>
</organism>
<dbReference type="Proteomes" id="UP001500131">
    <property type="component" value="Unassembled WGS sequence"/>
</dbReference>
<feature type="transmembrane region" description="Helical" evidence="1">
    <location>
        <begin position="20"/>
        <end position="39"/>
    </location>
</feature>
<evidence type="ECO:0000313" key="3">
    <source>
        <dbReference type="Proteomes" id="UP001500131"/>
    </source>
</evidence>
<evidence type="ECO:0008006" key="4">
    <source>
        <dbReference type="Google" id="ProtNLM"/>
    </source>
</evidence>
<gene>
    <name evidence="2" type="ORF">Q4I31_007291</name>
</gene>
<dbReference type="EMBL" id="JBAMZK010000036">
    <property type="protein sequence ID" value="KAL0494194.1"/>
    <property type="molecule type" value="Genomic_DNA"/>
</dbReference>
<evidence type="ECO:0000313" key="2">
    <source>
        <dbReference type="EMBL" id="KAL0494194.1"/>
    </source>
</evidence>
<feature type="transmembrane region" description="Helical" evidence="1">
    <location>
        <begin position="225"/>
        <end position="247"/>
    </location>
</feature>
<name>A0AAW2ZU97_9TRYP</name>
<sequence length="311" mass="34648">MVVDWLSLVSYCLTYFLRSSQVLYTFLFTNGHLVFFVTFHSRSYLHPHPSSLLTGRPAALHASLPSKSKRETDFGHWETAWKATGTTAGVQVRDTTARRGCNGSAPAAGIVPLPVAHLPFKKVSTAALKRHQSHEDGHRSRSSCLVEREIECAPLAEEGSMVRPPLSSSPAATSRQLRRRLWWCVCLRGALTQTQLLWRILFNALLTAVRFVFHECHLIFEFGTLFGYMAAVASLFLCGMEMGCIMVRLWRRCPCGRTTQTPGEGIAVDASPYTDDSLLRLAPYGAIQEPPMAYLGEGDASWMSHTSLVQW</sequence>
<dbReference type="AlphaFoldDB" id="A0AAW2ZU97"/>
<keyword evidence="1" id="KW-0472">Membrane</keyword>
<accession>A0AAW2ZU97</accession>
<protein>
    <recommendedName>
        <fullName evidence="4">Copper transporter</fullName>
    </recommendedName>
</protein>
<proteinExistence type="predicted"/>
<keyword evidence="1" id="KW-1133">Transmembrane helix</keyword>
<reference evidence="2 3" key="1">
    <citation type="submission" date="2024-02" db="EMBL/GenBank/DDBJ databases">
        <title>FIRST GENOME SEQUENCES OF Leishmania (Viannia) shawi, Leishmania (Viannia) lindenbergi AND Leishmania (Viannia) utingensis.</title>
        <authorList>
            <person name="Resadore F."/>
            <person name="Custodio M.G.F."/>
            <person name="Boite M.C."/>
            <person name="Cupolillo E."/>
            <person name="Ferreira G.E.M."/>
        </authorList>
    </citation>
    <scope>NUCLEOTIDE SEQUENCE [LARGE SCALE GENOMIC DNA]</scope>
    <source>
        <strain evidence="2 3">MHOM/BR/1966/M15733</strain>
    </source>
</reference>